<gene>
    <name evidence="1" type="ORF">V2E24_02515</name>
</gene>
<dbReference type="EMBL" id="JAZDWZ010000007">
    <property type="protein sequence ID" value="MEE3928441.1"/>
    <property type="molecule type" value="Genomic_DNA"/>
</dbReference>
<dbReference type="Pfam" id="PF02686">
    <property type="entry name" value="GatC"/>
    <property type="match status" value="1"/>
</dbReference>
<dbReference type="GO" id="GO:0016874">
    <property type="term" value="F:ligase activity"/>
    <property type="evidence" value="ECO:0007669"/>
    <property type="project" value="UniProtKB-KW"/>
</dbReference>
<evidence type="ECO:0000313" key="2">
    <source>
        <dbReference type="Proteomes" id="UP001344817"/>
    </source>
</evidence>
<keyword evidence="1" id="KW-0436">Ligase</keyword>
<dbReference type="SUPFAM" id="SSF141000">
    <property type="entry name" value="Glu-tRNAGln amidotransferase C subunit"/>
    <property type="match status" value="1"/>
</dbReference>
<name>A0ABU7MN02_9BACT</name>
<dbReference type="Proteomes" id="UP001344817">
    <property type="component" value="Unassembled WGS sequence"/>
</dbReference>
<dbReference type="InterPro" id="IPR003837">
    <property type="entry name" value="GatC"/>
</dbReference>
<dbReference type="RefSeq" id="WP_330500853.1">
    <property type="nucleotide sequence ID" value="NZ_JAZDWZ010000007.1"/>
</dbReference>
<protein>
    <submittedName>
        <fullName evidence="1">Asp-tRNA(Asn)/Glu-tRNA(Gln) amidotransferase subunit GatC</fullName>
        <ecNumber evidence="1">6.3.5.-</ecNumber>
    </submittedName>
</protein>
<organism evidence="1 2">
    <name type="scientific">Mycoplasmopsis ciconiae</name>
    <dbReference type="NCBI Taxonomy" id="561067"/>
    <lineage>
        <taxon>Bacteria</taxon>
        <taxon>Bacillati</taxon>
        <taxon>Mycoplasmatota</taxon>
        <taxon>Mycoplasmoidales</taxon>
        <taxon>Metamycoplasmataceae</taxon>
        <taxon>Mycoplasmopsis</taxon>
    </lineage>
</organism>
<proteinExistence type="predicted"/>
<dbReference type="InterPro" id="IPR036113">
    <property type="entry name" value="Asp/Glu-ADT_sf_sub_c"/>
</dbReference>
<evidence type="ECO:0000313" key="1">
    <source>
        <dbReference type="EMBL" id="MEE3928441.1"/>
    </source>
</evidence>
<comment type="caution">
    <text evidence="1">The sequence shown here is derived from an EMBL/GenBank/DDBJ whole genome shotgun (WGS) entry which is preliminary data.</text>
</comment>
<accession>A0ABU7MN02</accession>
<keyword evidence="2" id="KW-1185">Reference proteome</keyword>
<sequence length="100" mass="11656">MKEISKEKLIEIANSLMLQPSEDILDSILKDWEELQNHLLVLNKIDTSNVEPMSHINEDLYTDFLRDDEVNNQKMISKEVILENAAQKNEDFVITKKVVE</sequence>
<dbReference type="EC" id="6.3.5.-" evidence="1"/>
<reference evidence="1" key="1">
    <citation type="submission" date="2024-01" db="EMBL/GenBank/DDBJ databases">
        <title>Genome sequence of Mycoplasma ciconiae type strain DSM 25251.</title>
        <authorList>
            <person name="Spergser J."/>
        </authorList>
    </citation>
    <scope>NUCLEOTIDE SEQUENCE [LARGE SCALE GENOMIC DNA]</scope>
    <source>
        <strain evidence="1">DSM 25251</strain>
    </source>
</reference>